<dbReference type="GO" id="GO:0005634">
    <property type="term" value="C:nucleus"/>
    <property type="evidence" value="ECO:0007669"/>
    <property type="project" value="UniProtKB-SubCell"/>
</dbReference>
<name>A0A6A7ABP4_9PLEO</name>
<evidence type="ECO:0000256" key="1">
    <source>
        <dbReference type="ARBA" id="ARBA00004123"/>
    </source>
</evidence>
<feature type="compositionally biased region" description="Basic residues" evidence="6">
    <location>
        <begin position="450"/>
        <end position="466"/>
    </location>
</feature>
<dbReference type="Pfam" id="PF08600">
    <property type="entry name" value="NuBaID_C"/>
    <property type="match status" value="1"/>
</dbReference>
<dbReference type="OrthoDB" id="2592092at2759"/>
<protein>
    <submittedName>
        <fullName evidence="9">Zf-C3HC-domain-containing protein</fullName>
    </submittedName>
</protein>
<evidence type="ECO:0000313" key="10">
    <source>
        <dbReference type="Proteomes" id="UP000799424"/>
    </source>
</evidence>
<evidence type="ECO:0000259" key="7">
    <source>
        <dbReference type="Pfam" id="PF07967"/>
    </source>
</evidence>
<feature type="domain" description="C3HC-type" evidence="7">
    <location>
        <begin position="116"/>
        <end position="258"/>
    </location>
</feature>
<evidence type="ECO:0000256" key="6">
    <source>
        <dbReference type="SAM" id="MobiDB-lite"/>
    </source>
</evidence>
<dbReference type="AlphaFoldDB" id="A0A6A7ABP4"/>
<feature type="region of interest" description="Disordered" evidence="6">
    <location>
        <begin position="399"/>
        <end position="491"/>
    </location>
</feature>
<reference evidence="9" key="1">
    <citation type="journal article" date="2020" name="Stud. Mycol.">
        <title>101 Dothideomycetes genomes: a test case for predicting lifestyles and emergence of pathogens.</title>
        <authorList>
            <person name="Haridas S."/>
            <person name="Albert R."/>
            <person name="Binder M."/>
            <person name="Bloem J."/>
            <person name="Labutti K."/>
            <person name="Salamov A."/>
            <person name="Andreopoulos B."/>
            <person name="Baker S."/>
            <person name="Barry K."/>
            <person name="Bills G."/>
            <person name="Bluhm B."/>
            <person name="Cannon C."/>
            <person name="Castanera R."/>
            <person name="Culley D."/>
            <person name="Daum C."/>
            <person name="Ezra D."/>
            <person name="Gonzalez J."/>
            <person name="Henrissat B."/>
            <person name="Kuo A."/>
            <person name="Liang C."/>
            <person name="Lipzen A."/>
            <person name="Lutzoni F."/>
            <person name="Magnuson J."/>
            <person name="Mondo S."/>
            <person name="Nolan M."/>
            <person name="Ohm R."/>
            <person name="Pangilinan J."/>
            <person name="Park H.-J."/>
            <person name="Ramirez L."/>
            <person name="Alfaro M."/>
            <person name="Sun H."/>
            <person name="Tritt A."/>
            <person name="Yoshinaga Y."/>
            <person name="Zwiers L.-H."/>
            <person name="Turgeon B."/>
            <person name="Goodwin S."/>
            <person name="Spatafora J."/>
            <person name="Crous P."/>
            <person name="Grigoriev I."/>
        </authorList>
    </citation>
    <scope>NUCLEOTIDE SEQUENCE</scope>
    <source>
        <strain evidence="9">CBS 113818</strain>
    </source>
</reference>
<dbReference type="PANTHER" id="PTHR15835:SF6">
    <property type="entry name" value="ZINC FINGER C3HC-TYPE PROTEIN 1"/>
    <property type="match status" value="1"/>
</dbReference>
<evidence type="ECO:0000256" key="5">
    <source>
        <dbReference type="ARBA" id="ARBA00023242"/>
    </source>
</evidence>
<comment type="subcellular location">
    <subcellularLocation>
        <location evidence="1">Nucleus</location>
    </subcellularLocation>
</comment>
<organism evidence="9 10">
    <name type="scientific">Ophiobolus disseminans</name>
    <dbReference type="NCBI Taxonomy" id="1469910"/>
    <lineage>
        <taxon>Eukaryota</taxon>
        <taxon>Fungi</taxon>
        <taxon>Dikarya</taxon>
        <taxon>Ascomycota</taxon>
        <taxon>Pezizomycotina</taxon>
        <taxon>Dothideomycetes</taxon>
        <taxon>Pleosporomycetidae</taxon>
        <taxon>Pleosporales</taxon>
        <taxon>Pleosporineae</taxon>
        <taxon>Phaeosphaeriaceae</taxon>
        <taxon>Ophiobolus</taxon>
    </lineage>
</organism>
<gene>
    <name evidence="9" type="ORF">CC86DRAFT_367369</name>
</gene>
<feature type="compositionally biased region" description="Basic and acidic residues" evidence="6">
    <location>
        <begin position="432"/>
        <end position="441"/>
    </location>
</feature>
<dbReference type="Proteomes" id="UP000799424">
    <property type="component" value="Unassembled WGS sequence"/>
</dbReference>
<keyword evidence="2" id="KW-0479">Metal-binding</keyword>
<dbReference type="GO" id="GO:0008270">
    <property type="term" value="F:zinc ion binding"/>
    <property type="evidence" value="ECO:0007669"/>
    <property type="project" value="UniProtKB-KW"/>
</dbReference>
<feature type="compositionally biased region" description="Low complexity" evidence="6">
    <location>
        <begin position="467"/>
        <end position="479"/>
    </location>
</feature>
<feature type="region of interest" description="Disordered" evidence="6">
    <location>
        <begin position="26"/>
        <end position="76"/>
    </location>
</feature>
<keyword evidence="3" id="KW-0863">Zinc-finger</keyword>
<evidence type="ECO:0000259" key="8">
    <source>
        <dbReference type="Pfam" id="PF08600"/>
    </source>
</evidence>
<evidence type="ECO:0000256" key="4">
    <source>
        <dbReference type="ARBA" id="ARBA00022833"/>
    </source>
</evidence>
<keyword evidence="5" id="KW-0539">Nucleus</keyword>
<sequence length="491" mass="54867">MAETQPALATTKRKFHKLVDSIAASTSTTSLASTLQQSNTSTTSLGLSATPEPPNKRPRSSNASMERDRSISASQARIQALKDQLLTPRREGTVRAVGKAAVSKPSTPRKPANFQPYSQEQFLSRVKTFADVKRWTTKPDAINEIEWAKRGWSCDTWNTVACKGGCEKRVAVKLRPKRKDASGEAIDMSEDLSADVDERLVERFRELMEKGHADDCLWRKRGCQEDVYHIPIANRATSSAELLSRYQSFKPIASDLPLLENITYPDPSVDNILERVPSSLFNSSTSAVPPPSSTSDTVAFAFALFGWSGTSESRISLAVCNHCFQRVGLWLSSDTRLKEMSKKLDVSIESLRLNILESHREHCPWKNAESQKNSNDGPIANMAAWQTLQFILLARQRASPQKDRQARGHSRNVESVDLGSEPDYPRGSMESYHGDHEKDEATASLQEKWKKFKAKLRRTTSKKSLKSIRSVKSGKSVKSTSEKEKENEARH</sequence>
<proteinExistence type="predicted"/>
<dbReference type="InterPro" id="IPR012935">
    <property type="entry name" value="NuBaID_N"/>
</dbReference>
<keyword evidence="4" id="KW-0862">Zinc</keyword>
<dbReference type="PANTHER" id="PTHR15835">
    <property type="entry name" value="NUCLEAR-INTERACTING PARTNER OF ALK"/>
    <property type="match status" value="1"/>
</dbReference>
<dbReference type="EMBL" id="MU006219">
    <property type="protein sequence ID" value="KAF2830656.1"/>
    <property type="molecule type" value="Genomic_DNA"/>
</dbReference>
<dbReference type="Pfam" id="PF07967">
    <property type="entry name" value="zf-C3HC"/>
    <property type="match status" value="1"/>
</dbReference>
<keyword evidence="10" id="KW-1185">Reference proteome</keyword>
<feature type="compositionally biased region" description="Basic and acidic residues" evidence="6">
    <location>
        <begin position="480"/>
        <end position="491"/>
    </location>
</feature>
<feature type="compositionally biased region" description="Basic and acidic residues" evidence="6">
    <location>
        <begin position="400"/>
        <end position="414"/>
    </location>
</feature>
<accession>A0A6A7ABP4</accession>
<dbReference type="InterPro" id="IPR013909">
    <property type="entry name" value="NuBaID_C"/>
</dbReference>
<feature type="compositionally biased region" description="Low complexity" evidence="6">
    <location>
        <begin position="26"/>
        <end position="50"/>
    </location>
</feature>
<feature type="domain" description="NuBaID C-terminal" evidence="8">
    <location>
        <begin position="299"/>
        <end position="396"/>
    </location>
</feature>
<evidence type="ECO:0000313" key="9">
    <source>
        <dbReference type="EMBL" id="KAF2830656.1"/>
    </source>
</evidence>
<evidence type="ECO:0000256" key="2">
    <source>
        <dbReference type="ARBA" id="ARBA00022723"/>
    </source>
</evidence>
<evidence type="ECO:0000256" key="3">
    <source>
        <dbReference type="ARBA" id="ARBA00022771"/>
    </source>
</evidence>